<dbReference type="GO" id="GO:0043937">
    <property type="term" value="P:regulation of sporulation"/>
    <property type="evidence" value="ECO:0007669"/>
    <property type="project" value="InterPro"/>
</dbReference>
<dbReference type="EMBL" id="FNDX01000017">
    <property type="protein sequence ID" value="SDJ43562.1"/>
    <property type="molecule type" value="Genomic_DNA"/>
</dbReference>
<dbReference type="InterPro" id="IPR018540">
    <property type="entry name" value="Spo0E-like"/>
</dbReference>
<dbReference type="InterPro" id="IPR037208">
    <property type="entry name" value="Spo0E-like_sf"/>
</dbReference>
<keyword evidence="2" id="KW-1185">Reference proteome</keyword>
<dbReference type="InterPro" id="IPR036638">
    <property type="entry name" value="HLH_DNA-bd_sf"/>
</dbReference>
<reference evidence="2" key="1">
    <citation type="submission" date="2016-10" db="EMBL/GenBank/DDBJ databases">
        <authorList>
            <person name="Varghese N."/>
            <person name="Submissions S."/>
        </authorList>
    </citation>
    <scope>NUCLEOTIDE SEQUENCE [LARGE SCALE GENOMIC DNA]</scope>
    <source>
        <strain evidence="2">CGMCC 1.11012</strain>
    </source>
</reference>
<dbReference type="Proteomes" id="UP000199050">
    <property type="component" value="Unassembled WGS sequence"/>
</dbReference>
<evidence type="ECO:0000313" key="2">
    <source>
        <dbReference type="Proteomes" id="UP000199050"/>
    </source>
</evidence>
<dbReference type="SUPFAM" id="SSF140500">
    <property type="entry name" value="BAS1536-like"/>
    <property type="match status" value="1"/>
</dbReference>
<dbReference type="STRING" id="1174501.SAMN05216192_11746"/>
<dbReference type="OrthoDB" id="2627535at2"/>
<accession>A0A1G8TPV7</accession>
<gene>
    <name evidence="1" type="ORF">SAMN05216192_11746</name>
</gene>
<dbReference type="AlphaFoldDB" id="A0A1G8TPV7"/>
<dbReference type="GO" id="GO:0046983">
    <property type="term" value="F:protein dimerization activity"/>
    <property type="evidence" value="ECO:0007669"/>
    <property type="project" value="InterPro"/>
</dbReference>
<dbReference type="RefSeq" id="WP_090715444.1">
    <property type="nucleotide sequence ID" value="NZ_CBCSKY010000024.1"/>
</dbReference>
<sequence length="55" mass="6670">MDKLKILRKQIEYERTRLNQMEQTYGLLHPRVIRQSMKLDELINTYTRMDSGGKE</sequence>
<protein>
    <submittedName>
        <fullName evidence="1">Spo0E like sporulation regulatory protein</fullName>
    </submittedName>
</protein>
<dbReference type="Pfam" id="PF09388">
    <property type="entry name" value="SpoOE-like"/>
    <property type="match status" value="1"/>
</dbReference>
<dbReference type="Gene3D" id="4.10.280.10">
    <property type="entry name" value="Helix-loop-helix DNA-binding domain"/>
    <property type="match status" value="1"/>
</dbReference>
<proteinExistence type="predicted"/>
<organism evidence="1 2">
    <name type="scientific">Paenibacillus typhae</name>
    <dbReference type="NCBI Taxonomy" id="1174501"/>
    <lineage>
        <taxon>Bacteria</taxon>
        <taxon>Bacillati</taxon>
        <taxon>Bacillota</taxon>
        <taxon>Bacilli</taxon>
        <taxon>Bacillales</taxon>
        <taxon>Paenibacillaceae</taxon>
        <taxon>Paenibacillus</taxon>
    </lineage>
</organism>
<evidence type="ECO:0000313" key="1">
    <source>
        <dbReference type="EMBL" id="SDJ43562.1"/>
    </source>
</evidence>
<name>A0A1G8TPV7_9BACL</name>